<proteinExistence type="predicted"/>
<protein>
    <submittedName>
        <fullName evidence="2">Uncharacterized protein</fullName>
    </submittedName>
</protein>
<name>A0A2A2H7B6_METBR</name>
<evidence type="ECO:0000256" key="1">
    <source>
        <dbReference type="SAM" id="Coils"/>
    </source>
</evidence>
<sequence length="112" mass="13373">MDIIDSRVRKCNDINIIIDKKMRERRIEYDKYIIPLSESNPFESDEFVKILRKSDFEKIGNMLKSKTEREQLKKEINDLTILLETQRNYIASLESSLNNESKDKNKTILFKD</sequence>
<dbReference type="Proteomes" id="UP000217784">
    <property type="component" value="Unassembled WGS sequence"/>
</dbReference>
<dbReference type="AlphaFoldDB" id="A0A2A2H7B6"/>
<dbReference type="RefSeq" id="WP_069583296.1">
    <property type="nucleotide sequence ID" value="NZ_LMVM01000008.1"/>
</dbReference>
<keyword evidence="1" id="KW-0175">Coiled coil</keyword>
<keyword evidence="3" id="KW-1185">Reference proteome</keyword>
<gene>
    <name evidence="2" type="ORF">ASJ80_09925</name>
</gene>
<evidence type="ECO:0000313" key="2">
    <source>
        <dbReference type="EMBL" id="PAV05319.1"/>
    </source>
</evidence>
<comment type="caution">
    <text evidence="2">The sequence shown here is derived from an EMBL/GenBank/DDBJ whole genome shotgun (WGS) entry which is preliminary data.</text>
</comment>
<dbReference type="EMBL" id="LMVM01000008">
    <property type="protein sequence ID" value="PAV05319.1"/>
    <property type="molecule type" value="Genomic_DNA"/>
</dbReference>
<feature type="coiled-coil region" evidence="1">
    <location>
        <begin position="62"/>
        <end position="89"/>
    </location>
</feature>
<accession>A0A2A2H7B6</accession>
<reference evidence="2 3" key="1">
    <citation type="journal article" date="2017" name="BMC Genomics">
        <title>Genomic analysis of methanogenic archaea reveals a shift towards energy conservation.</title>
        <authorList>
            <person name="Gilmore S.P."/>
            <person name="Henske J.K."/>
            <person name="Sexton J.A."/>
            <person name="Solomon K.V."/>
            <person name="Seppala S."/>
            <person name="Yoo J.I."/>
            <person name="Huyett L.M."/>
            <person name="Pressman A."/>
            <person name="Cogan J.Z."/>
            <person name="Kivenson V."/>
            <person name="Peng X."/>
            <person name="Tan Y."/>
            <person name="Valentine D.L."/>
            <person name="O'Malley M.A."/>
        </authorList>
    </citation>
    <scope>NUCLEOTIDE SEQUENCE [LARGE SCALE GENOMIC DNA]</scope>
    <source>
        <strain evidence="2 3">M.o.H.</strain>
    </source>
</reference>
<organism evidence="2 3">
    <name type="scientific">Methanobacterium bryantii</name>
    <dbReference type="NCBI Taxonomy" id="2161"/>
    <lineage>
        <taxon>Archaea</taxon>
        <taxon>Methanobacteriati</taxon>
        <taxon>Methanobacteriota</taxon>
        <taxon>Methanomada group</taxon>
        <taxon>Methanobacteria</taxon>
        <taxon>Methanobacteriales</taxon>
        <taxon>Methanobacteriaceae</taxon>
        <taxon>Methanobacterium</taxon>
    </lineage>
</organism>
<evidence type="ECO:0000313" key="3">
    <source>
        <dbReference type="Proteomes" id="UP000217784"/>
    </source>
</evidence>
<dbReference type="OrthoDB" id="383203at2157"/>